<name>A0A7I9XWK7_9MYCO</name>
<feature type="domain" description="Putative Flp pilus-assembly TadG-like N-terminal" evidence="3">
    <location>
        <begin position="16"/>
        <end position="61"/>
    </location>
</feature>
<proteinExistence type="predicted"/>
<dbReference type="InterPro" id="IPR028087">
    <property type="entry name" value="Tad_N"/>
</dbReference>
<dbReference type="EMBL" id="BLKW01000002">
    <property type="protein sequence ID" value="GFG74165.1"/>
    <property type="molecule type" value="Genomic_DNA"/>
</dbReference>
<feature type="transmembrane region" description="Helical" evidence="2">
    <location>
        <begin position="20"/>
        <end position="40"/>
    </location>
</feature>
<feature type="region of interest" description="Disordered" evidence="1">
    <location>
        <begin position="116"/>
        <end position="138"/>
    </location>
</feature>
<keyword evidence="5" id="KW-1185">Reference proteome</keyword>
<sequence length="138" mass="13633">MQPKVFRQQSPGAERGSATVAAAAMVAALLCVTGGAAYLGSAVVARHRVQAVADLGALAAAERLPAGAESACTRATAVARAMGIARIGCAVQGLDVVVSVEMDVTFGGVVRAAARAGPAPLSGSPPRLRAGATLKGQR</sequence>
<reference evidence="4 5" key="1">
    <citation type="journal article" date="2019" name="Emerg. Microbes Infect.">
        <title>Comprehensive subspecies identification of 175 nontuberculous mycobacteria species based on 7547 genomic profiles.</title>
        <authorList>
            <person name="Matsumoto Y."/>
            <person name="Kinjo T."/>
            <person name="Motooka D."/>
            <person name="Nabeya D."/>
            <person name="Jung N."/>
            <person name="Uechi K."/>
            <person name="Horii T."/>
            <person name="Iida T."/>
            <person name="Fujita J."/>
            <person name="Nakamura S."/>
        </authorList>
    </citation>
    <scope>NUCLEOTIDE SEQUENCE [LARGE SCALE GENOMIC DNA]</scope>
    <source>
        <strain evidence="4 5">JCM 17322</strain>
    </source>
</reference>
<feature type="compositionally biased region" description="Low complexity" evidence="1">
    <location>
        <begin position="116"/>
        <end position="129"/>
    </location>
</feature>
<dbReference type="InterPro" id="IPR021202">
    <property type="entry name" value="Rv3654c-like"/>
</dbReference>
<keyword evidence="2" id="KW-1133">Transmembrane helix</keyword>
<evidence type="ECO:0000313" key="5">
    <source>
        <dbReference type="Proteomes" id="UP000465361"/>
    </source>
</evidence>
<keyword evidence="2" id="KW-0472">Membrane</keyword>
<gene>
    <name evidence="4" type="ORF">MBOT_15300</name>
</gene>
<accession>A0A7I9XWK7</accession>
<evidence type="ECO:0000259" key="3">
    <source>
        <dbReference type="Pfam" id="PF13400"/>
    </source>
</evidence>
<keyword evidence="2" id="KW-0812">Transmembrane</keyword>
<evidence type="ECO:0000313" key="4">
    <source>
        <dbReference type="EMBL" id="GFG74165.1"/>
    </source>
</evidence>
<evidence type="ECO:0000256" key="2">
    <source>
        <dbReference type="SAM" id="Phobius"/>
    </source>
</evidence>
<dbReference type="Proteomes" id="UP000465361">
    <property type="component" value="Unassembled WGS sequence"/>
</dbReference>
<dbReference type="AlphaFoldDB" id="A0A7I9XWK7"/>
<comment type="caution">
    <text evidence="4">The sequence shown here is derived from an EMBL/GenBank/DDBJ whole genome shotgun (WGS) entry which is preliminary data.</text>
</comment>
<protein>
    <recommendedName>
        <fullName evidence="3">Putative Flp pilus-assembly TadG-like N-terminal domain-containing protein</fullName>
    </recommendedName>
</protein>
<evidence type="ECO:0000256" key="1">
    <source>
        <dbReference type="SAM" id="MobiDB-lite"/>
    </source>
</evidence>
<dbReference type="NCBIfam" id="TIGR03816">
    <property type="entry name" value="tadE_like_DECH"/>
    <property type="match status" value="1"/>
</dbReference>
<dbReference type="Pfam" id="PF13400">
    <property type="entry name" value="Tad"/>
    <property type="match status" value="1"/>
</dbReference>
<organism evidence="4 5">
    <name type="scientific">Mycobacterium botniense</name>
    <dbReference type="NCBI Taxonomy" id="84962"/>
    <lineage>
        <taxon>Bacteria</taxon>
        <taxon>Bacillati</taxon>
        <taxon>Actinomycetota</taxon>
        <taxon>Actinomycetes</taxon>
        <taxon>Mycobacteriales</taxon>
        <taxon>Mycobacteriaceae</taxon>
        <taxon>Mycobacterium</taxon>
    </lineage>
</organism>